<dbReference type="AlphaFoldDB" id="A0ABC8SDP4"/>
<dbReference type="Proteomes" id="UP001642360">
    <property type="component" value="Unassembled WGS sequence"/>
</dbReference>
<evidence type="ECO:0000313" key="1">
    <source>
        <dbReference type="EMBL" id="CAK9153148.1"/>
    </source>
</evidence>
<feature type="non-terminal residue" evidence="1">
    <location>
        <position position="59"/>
    </location>
</feature>
<dbReference type="EMBL" id="CAUOFW020002358">
    <property type="protein sequence ID" value="CAK9153148.1"/>
    <property type="molecule type" value="Genomic_DNA"/>
</dbReference>
<name>A0ABC8SDP4_9AQUA</name>
<keyword evidence="2" id="KW-1185">Reference proteome</keyword>
<comment type="caution">
    <text evidence="1">The sequence shown here is derived from an EMBL/GenBank/DDBJ whole genome shotgun (WGS) entry which is preliminary data.</text>
</comment>
<protein>
    <submittedName>
        <fullName evidence="1">Uncharacterized protein</fullName>
    </submittedName>
</protein>
<feature type="non-terminal residue" evidence="1">
    <location>
        <position position="1"/>
    </location>
</feature>
<gene>
    <name evidence="1" type="ORF">ILEXP_LOCUS21396</name>
</gene>
<sequence>KYDGNKGFAEVGTDVSFGMGLWGWMFWLLRARENCSLATQSFHQLPTWNVFTILGGHSG</sequence>
<accession>A0ABC8SDP4</accession>
<reference evidence="1 2" key="1">
    <citation type="submission" date="2024-02" db="EMBL/GenBank/DDBJ databases">
        <authorList>
            <person name="Vignale AGUSTIN F."/>
            <person name="Sosa J E."/>
            <person name="Modenutti C."/>
        </authorList>
    </citation>
    <scope>NUCLEOTIDE SEQUENCE [LARGE SCALE GENOMIC DNA]</scope>
</reference>
<evidence type="ECO:0000313" key="2">
    <source>
        <dbReference type="Proteomes" id="UP001642360"/>
    </source>
</evidence>
<proteinExistence type="predicted"/>
<organism evidence="1 2">
    <name type="scientific">Ilex paraguariensis</name>
    <name type="common">yerba mate</name>
    <dbReference type="NCBI Taxonomy" id="185542"/>
    <lineage>
        <taxon>Eukaryota</taxon>
        <taxon>Viridiplantae</taxon>
        <taxon>Streptophyta</taxon>
        <taxon>Embryophyta</taxon>
        <taxon>Tracheophyta</taxon>
        <taxon>Spermatophyta</taxon>
        <taxon>Magnoliopsida</taxon>
        <taxon>eudicotyledons</taxon>
        <taxon>Gunneridae</taxon>
        <taxon>Pentapetalae</taxon>
        <taxon>asterids</taxon>
        <taxon>campanulids</taxon>
        <taxon>Aquifoliales</taxon>
        <taxon>Aquifoliaceae</taxon>
        <taxon>Ilex</taxon>
    </lineage>
</organism>